<dbReference type="InterPro" id="IPR036047">
    <property type="entry name" value="F-box-like_dom_sf"/>
</dbReference>
<dbReference type="Proteomes" id="UP000011668">
    <property type="component" value="Unassembled WGS sequence"/>
</dbReference>
<name>L8WND3_THACA</name>
<organism evidence="2 3">
    <name type="scientific">Thanatephorus cucumeris (strain AG1-IA)</name>
    <name type="common">Rice sheath blight fungus</name>
    <name type="synonym">Rhizoctonia solani</name>
    <dbReference type="NCBI Taxonomy" id="983506"/>
    <lineage>
        <taxon>Eukaryota</taxon>
        <taxon>Fungi</taxon>
        <taxon>Dikarya</taxon>
        <taxon>Basidiomycota</taxon>
        <taxon>Agaricomycotina</taxon>
        <taxon>Agaricomycetes</taxon>
        <taxon>Cantharellales</taxon>
        <taxon>Ceratobasidiaceae</taxon>
        <taxon>Rhizoctonia</taxon>
        <taxon>Rhizoctonia solani AG-1</taxon>
    </lineage>
</organism>
<dbReference type="Gene3D" id="1.20.1280.50">
    <property type="match status" value="1"/>
</dbReference>
<reference evidence="2 3" key="1">
    <citation type="journal article" date="2013" name="Nat. Commun.">
        <title>The evolution and pathogenic mechanisms of the rice sheath blight pathogen.</title>
        <authorList>
            <person name="Zheng A."/>
            <person name="Lin R."/>
            <person name="Xu L."/>
            <person name="Qin P."/>
            <person name="Tang C."/>
            <person name="Ai P."/>
            <person name="Zhang D."/>
            <person name="Liu Y."/>
            <person name="Sun Z."/>
            <person name="Feng H."/>
            <person name="Wang Y."/>
            <person name="Chen Y."/>
            <person name="Liang X."/>
            <person name="Fu R."/>
            <person name="Li Q."/>
            <person name="Zhang J."/>
            <person name="Yu X."/>
            <person name="Xie Z."/>
            <person name="Ding L."/>
            <person name="Guan P."/>
            <person name="Tang J."/>
            <person name="Liang Y."/>
            <person name="Wang S."/>
            <person name="Deng Q."/>
            <person name="Li S."/>
            <person name="Zhu J."/>
            <person name="Wang L."/>
            <person name="Liu H."/>
            <person name="Li P."/>
        </authorList>
    </citation>
    <scope>NUCLEOTIDE SEQUENCE [LARGE SCALE GENOMIC DNA]</scope>
    <source>
        <strain evidence="3">AG-1 IA</strain>
    </source>
</reference>
<keyword evidence="3" id="KW-1185">Reference proteome</keyword>
<dbReference type="AlphaFoldDB" id="L8WND3"/>
<comment type="caution">
    <text evidence="2">The sequence shown here is derived from an EMBL/GenBank/DDBJ whole genome shotgun (WGS) entry which is preliminary data.</text>
</comment>
<evidence type="ECO:0000259" key="1">
    <source>
        <dbReference type="Pfam" id="PF12937"/>
    </source>
</evidence>
<gene>
    <name evidence="2" type="ORF">AG1IA_06301</name>
</gene>
<dbReference type="SUPFAM" id="SSF52047">
    <property type="entry name" value="RNI-like"/>
    <property type="match status" value="1"/>
</dbReference>
<accession>L8WND3</accession>
<dbReference type="InterPro" id="IPR001810">
    <property type="entry name" value="F-box_dom"/>
</dbReference>
<evidence type="ECO:0000313" key="2">
    <source>
        <dbReference type="EMBL" id="ELU39676.1"/>
    </source>
</evidence>
<proteinExistence type="predicted"/>
<dbReference type="Pfam" id="PF12937">
    <property type="entry name" value="F-box-like"/>
    <property type="match status" value="1"/>
</dbReference>
<dbReference type="EMBL" id="AFRT01001665">
    <property type="protein sequence ID" value="ELU39676.1"/>
    <property type="molecule type" value="Genomic_DNA"/>
</dbReference>
<sequence length="605" mass="68202">MLDELAAAGDILKEALKRYHRTCFDLQKSCITRGLEVKLPDELSSRVVQEMESFSFYESTLRDARSALGYVRNTPSFTPINALPREIISQIFGLVATEEHSNLEYEEYTGAIRIVSLKSPDSLAHVCSYWREIALRSHTLWTHIDLSFDRSIGTRQISRAHTYASRAAHAPLYVFIRPLSYYYHNPLPKEASFTPQFLASLAPQTGTLFLPLYKHTSKMFETFLKHCTPEVFSRLSLESHLNPADQCGFILSGEDLGLEPNSHEQNFLLDLPVEQLEDIMLHLTSLHMLDIFFPWSSKAYHNLTDLCLAYSPYSWAEISESNLVGILRSSPLLRRLGIQINIVDSLPATTPIKPVALEHVEILDLHIESSASPDPLALGQLLRWIAPGLNPLRVSINQKYSNDINTNISFKDNSVTSFFARSNVISLNVSSRDLITHTPLTDLVNLSPSLRTLGIENFDFQEDTGSCFTPQPHSLSTLYLLRSKFYARGLANLIQTYSVQKVLLWECCSTGPGYIPLGPENDMVSSALEGLLPHRPVVEYLASRPYAHPESRCRLRECQPSSAMKWRGLTGVFDLEAHEWVIRFFLKICRPVNGGMASANGNIVR</sequence>
<feature type="domain" description="F-box" evidence="1">
    <location>
        <begin position="80"/>
        <end position="146"/>
    </location>
</feature>
<protein>
    <submittedName>
        <fullName evidence="2">F-box-like domain-containing protein</fullName>
    </submittedName>
</protein>
<evidence type="ECO:0000313" key="3">
    <source>
        <dbReference type="Proteomes" id="UP000011668"/>
    </source>
</evidence>
<dbReference type="SUPFAM" id="SSF81383">
    <property type="entry name" value="F-box domain"/>
    <property type="match status" value="1"/>
</dbReference>
<dbReference type="HOGENOM" id="CLU_025641_1_0_1"/>
<dbReference type="OrthoDB" id="3144263at2759"/>